<evidence type="ECO:0000259" key="3">
    <source>
        <dbReference type="PROSITE" id="PS50977"/>
    </source>
</evidence>
<dbReference type="PROSITE" id="PS50977">
    <property type="entry name" value="HTH_TETR_2"/>
    <property type="match status" value="1"/>
</dbReference>
<gene>
    <name evidence="4" type="primary">betI_3</name>
    <name evidence="4" type="ORF">D7316_01202</name>
</gene>
<dbReference type="Pfam" id="PF00440">
    <property type="entry name" value="TetR_N"/>
    <property type="match status" value="1"/>
</dbReference>
<proteinExistence type="predicted"/>
<name>A0A3G8JHQ6_9ACTN</name>
<dbReference type="InterPro" id="IPR041678">
    <property type="entry name" value="TetR_C_16"/>
</dbReference>
<dbReference type="Pfam" id="PF17920">
    <property type="entry name" value="TetR_C_16"/>
    <property type="match status" value="1"/>
</dbReference>
<dbReference type="EMBL" id="CP033972">
    <property type="protein sequence ID" value="AZG44616.1"/>
    <property type="molecule type" value="Genomic_DNA"/>
</dbReference>
<keyword evidence="1 2" id="KW-0238">DNA-binding</keyword>
<evidence type="ECO:0000313" key="5">
    <source>
        <dbReference type="Proteomes" id="UP000271469"/>
    </source>
</evidence>
<dbReference type="SUPFAM" id="SSF48498">
    <property type="entry name" value="Tetracyclin repressor-like, C-terminal domain"/>
    <property type="match status" value="1"/>
</dbReference>
<dbReference type="Proteomes" id="UP000271469">
    <property type="component" value="Chromosome"/>
</dbReference>
<dbReference type="Gene3D" id="1.10.10.60">
    <property type="entry name" value="Homeodomain-like"/>
    <property type="match status" value="1"/>
</dbReference>
<dbReference type="InterPro" id="IPR036271">
    <property type="entry name" value="Tet_transcr_reg_TetR-rel_C_sf"/>
</dbReference>
<dbReference type="AlphaFoldDB" id="A0A3G8JHQ6"/>
<comment type="caution">
    <text evidence="2">Lacks conserved residue(s) required for the propagation of feature annotation.</text>
</comment>
<evidence type="ECO:0000256" key="1">
    <source>
        <dbReference type="ARBA" id="ARBA00023125"/>
    </source>
</evidence>
<accession>A0A3G8JHQ6</accession>
<dbReference type="GO" id="GO:0003677">
    <property type="term" value="F:DNA binding"/>
    <property type="evidence" value="ECO:0007669"/>
    <property type="project" value="UniProtKB-UniRule"/>
</dbReference>
<organism evidence="4 5">
    <name type="scientific">Gordonia insulae</name>
    <dbReference type="NCBI Taxonomy" id="2420509"/>
    <lineage>
        <taxon>Bacteria</taxon>
        <taxon>Bacillati</taxon>
        <taxon>Actinomycetota</taxon>
        <taxon>Actinomycetes</taxon>
        <taxon>Mycobacteriales</taxon>
        <taxon>Gordoniaceae</taxon>
        <taxon>Gordonia</taxon>
    </lineage>
</organism>
<dbReference type="Gene3D" id="1.10.357.10">
    <property type="entry name" value="Tetracycline Repressor, domain 2"/>
    <property type="match status" value="1"/>
</dbReference>
<evidence type="ECO:0000313" key="4">
    <source>
        <dbReference type="EMBL" id="AZG44616.1"/>
    </source>
</evidence>
<evidence type="ECO:0000256" key="2">
    <source>
        <dbReference type="PROSITE-ProRule" id="PRU00335"/>
    </source>
</evidence>
<sequence>MRAIGRRAGVDPALIHHYFGNKEALLVAALRPDPVAAGVFDGFDAAATADPAAELVRRVIVFWEDHPEQRARAVAMLRVAVTHDEVAAGVRAFFLGMARGTLGEIARADHRERRISLVVTQMMGLVMARYVMGVPEIVSASPAELARQVGPSMSHYLFGDFDIGD</sequence>
<reference evidence="4 5" key="1">
    <citation type="submission" date="2018-11" db="EMBL/GenBank/DDBJ databases">
        <title>Gordonia insulae sp. nov., isolated from an island soil.</title>
        <authorList>
            <person name="Kim Y.S."/>
            <person name="Kim S.B."/>
        </authorList>
    </citation>
    <scope>NUCLEOTIDE SEQUENCE [LARGE SCALE GENOMIC DNA]</scope>
    <source>
        <strain evidence="4 5">MMS17-SY073</strain>
    </source>
</reference>
<dbReference type="KEGG" id="gom:D7316_01202"/>
<dbReference type="SUPFAM" id="SSF46689">
    <property type="entry name" value="Homeodomain-like"/>
    <property type="match status" value="1"/>
</dbReference>
<protein>
    <submittedName>
        <fullName evidence="4">HTH-type transcriptional regulator BetI</fullName>
    </submittedName>
</protein>
<dbReference type="InterPro" id="IPR001647">
    <property type="entry name" value="HTH_TetR"/>
</dbReference>
<feature type="domain" description="HTH tetR-type" evidence="3">
    <location>
        <begin position="1"/>
        <end position="37"/>
    </location>
</feature>
<keyword evidence="5" id="KW-1185">Reference proteome</keyword>
<dbReference type="InterPro" id="IPR009057">
    <property type="entry name" value="Homeodomain-like_sf"/>
</dbReference>